<accession>A0AAV4N534</accession>
<dbReference type="Proteomes" id="UP001054945">
    <property type="component" value="Unassembled WGS sequence"/>
</dbReference>
<proteinExistence type="predicted"/>
<keyword evidence="1" id="KW-0732">Signal</keyword>
<evidence type="ECO:0000256" key="1">
    <source>
        <dbReference type="SAM" id="SignalP"/>
    </source>
</evidence>
<protein>
    <submittedName>
        <fullName evidence="2">Uncharacterized protein</fullName>
    </submittedName>
</protein>
<dbReference type="AlphaFoldDB" id="A0AAV4N534"/>
<sequence>MGFLKKIVFFLNLSAQCLVHFQALRKAQSKSIPYPCKVENFEAEELEIDGKSRQYFLFFVRAKSEAPSGYLYLYLSISTCTNGTRQSLSHKKDHNL</sequence>
<organism evidence="2 3">
    <name type="scientific">Caerostris extrusa</name>
    <name type="common">Bark spider</name>
    <name type="synonym">Caerostris bankana</name>
    <dbReference type="NCBI Taxonomy" id="172846"/>
    <lineage>
        <taxon>Eukaryota</taxon>
        <taxon>Metazoa</taxon>
        <taxon>Ecdysozoa</taxon>
        <taxon>Arthropoda</taxon>
        <taxon>Chelicerata</taxon>
        <taxon>Arachnida</taxon>
        <taxon>Araneae</taxon>
        <taxon>Araneomorphae</taxon>
        <taxon>Entelegynae</taxon>
        <taxon>Araneoidea</taxon>
        <taxon>Araneidae</taxon>
        <taxon>Caerostris</taxon>
    </lineage>
</organism>
<gene>
    <name evidence="2" type="ORF">CEXT_812611</name>
</gene>
<keyword evidence="3" id="KW-1185">Reference proteome</keyword>
<reference evidence="2 3" key="1">
    <citation type="submission" date="2021-06" db="EMBL/GenBank/DDBJ databases">
        <title>Caerostris extrusa draft genome.</title>
        <authorList>
            <person name="Kono N."/>
            <person name="Arakawa K."/>
        </authorList>
    </citation>
    <scope>NUCLEOTIDE SEQUENCE [LARGE SCALE GENOMIC DNA]</scope>
</reference>
<comment type="caution">
    <text evidence="2">The sequence shown here is derived from an EMBL/GenBank/DDBJ whole genome shotgun (WGS) entry which is preliminary data.</text>
</comment>
<feature type="chain" id="PRO_5043898808" evidence="1">
    <location>
        <begin position="30"/>
        <end position="96"/>
    </location>
</feature>
<evidence type="ECO:0000313" key="3">
    <source>
        <dbReference type="Proteomes" id="UP001054945"/>
    </source>
</evidence>
<name>A0AAV4N534_CAEEX</name>
<evidence type="ECO:0000313" key="2">
    <source>
        <dbReference type="EMBL" id="GIX78791.1"/>
    </source>
</evidence>
<feature type="signal peptide" evidence="1">
    <location>
        <begin position="1"/>
        <end position="29"/>
    </location>
</feature>
<dbReference type="EMBL" id="BPLR01020440">
    <property type="protein sequence ID" value="GIX78791.1"/>
    <property type="molecule type" value="Genomic_DNA"/>
</dbReference>